<dbReference type="RefSeq" id="WP_130436217.1">
    <property type="nucleotide sequence ID" value="NZ_SGXF01000008.1"/>
</dbReference>
<sequence>MIVGGILAGGLGTRMADGGLPKQFLMLGDMPVIIRTIKKFMRISEIEHIIIAINKDWKEYCEDLLKEYQIYSQNIHVIYGGETRFDSLLCLADACKTLGKDENDIILINHDCARPFVSERILKDNLKMIQRYDMVTTSVPTIDTVLLSEDGICSKEVPERSTVFLDQGPQTLRVDQFLAIVDMLTPKEKEKYMEAGRLYLDKGYRVGIVKGERENFKITTKFDLSLAELILKQGENL</sequence>
<dbReference type="InterPro" id="IPR050088">
    <property type="entry name" value="IspD/TarI_cytidylyltransf_bact"/>
</dbReference>
<dbReference type="AlphaFoldDB" id="A0A4Q7P095"/>
<protein>
    <submittedName>
        <fullName evidence="3">2-C-methyl-D-erythritol 4-phosphate cytidylyltransferase</fullName>
    </submittedName>
</protein>
<dbReference type="OrthoDB" id="9806837at2"/>
<dbReference type="NCBIfam" id="NF001183">
    <property type="entry name" value="PRK00155.1-3"/>
    <property type="match status" value="1"/>
</dbReference>
<comment type="caution">
    <text evidence="3">The sequence shown here is derived from an EMBL/GenBank/DDBJ whole genome shotgun (WGS) entry which is preliminary data.</text>
</comment>
<evidence type="ECO:0000313" key="4">
    <source>
        <dbReference type="Proteomes" id="UP000292927"/>
    </source>
</evidence>
<dbReference type="PANTHER" id="PTHR32125:SF8">
    <property type="entry name" value="RIBITOL-5-PHOSPHATE CYTIDYLYLTRANSFERASE"/>
    <property type="match status" value="1"/>
</dbReference>
<dbReference type="Gene3D" id="3.90.550.10">
    <property type="entry name" value="Spore Coat Polysaccharide Biosynthesis Protein SpsA, Chain A"/>
    <property type="match status" value="1"/>
</dbReference>
<dbReference type="Proteomes" id="UP000292927">
    <property type="component" value="Unassembled WGS sequence"/>
</dbReference>
<evidence type="ECO:0000256" key="2">
    <source>
        <dbReference type="ARBA" id="ARBA00022695"/>
    </source>
</evidence>
<dbReference type="Pfam" id="PF01128">
    <property type="entry name" value="IspD"/>
    <property type="match status" value="1"/>
</dbReference>
<keyword evidence="4" id="KW-1185">Reference proteome</keyword>
<accession>A0A4Q7P095</accession>
<keyword evidence="2 3" id="KW-0548">Nucleotidyltransferase</keyword>
<dbReference type="CDD" id="cd02516">
    <property type="entry name" value="CDP-ME_synthetase"/>
    <property type="match status" value="1"/>
</dbReference>
<reference evidence="3 4" key="1">
    <citation type="submission" date="2019-02" db="EMBL/GenBank/DDBJ databases">
        <title>Genomic Encyclopedia of Type Strains, Phase IV (KMG-IV): sequencing the most valuable type-strain genomes for metagenomic binning, comparative biology and taxonomic classification.</title>
        <authorList>
            <person name="Goeker M."/>
        </authorList>
    </citation>
    <scope>NUCLEOTIDE SEQUENCE [LARGE SCALE GENOMIC DNA]</scope>
    <source>
        <strain evidence="3 4">DSM 29486</strain>
    </source>
</reference>
<dbReference type="EMBL" id="SGXF01000008">
    <property type="protein sequence ID" value="RZS92688.1"/>
    <property type="molecule type" value="Genomic_DNA"/>
</dbReference>
<evidence type="ECO:0000313" key="3">
    <source>
        <dbReference type="EMBL" id="RZS92688.1"/>
    </source>
</evidence>
<dbReference type="SUPFAM" id="SSF53448">
    <property type="entry name" value="Nucleotide-diphospho-sugar transferases"/>
    <property type="match status" value="1"/>
</dbReference>
<dbReference type="InterPro" id="IPR034683">
    <property type="entry name" value="IspD/TarI"/>
</dbReference>
<organism evidence="3 4">
    <name type="scientific">Cuneatibacter caecimuris</name>
    <dbReference type="NCBI Taxonomy" id="1796618"/>
    <lineage>
        <taxon>Bacteria</taxon>
        <taxon>Bacillati</taxon>
        <taxon>Bacillota</taxon>
        <taxon>Clostridia</taxon>
        <taxon>Lachnospirales</taxon>
        <taxon>Lachnospiraceae</taxon>
        <taxon>Cuneatibacter</taxon>
    </lineage>
</organism>
<dbReference type="GO" id="GO:0050518">
    <property type="term" value="F:2-C-methyl-D-erythritol 4-phosphate cytidylyltransferase activity"/>
    <property type="evidence" value="ECO:0007669"/>
    <property type="project" value="TreeGrafter"/>
</dbReference>
<gene>
    <name evidence="3" type="ORF">EV209_2983</name>
</gene>
<name>A0A4Q7P095_9FIRM</name>
<proteinExistence type="predicted"/>
<evidence type="ECO:0000256" key="1">
    <source>
        <dbReference type="ARBA" id="ARBA00022679"/>
    </source>
</evidence>
<keyword evidence="1 3" id="KW-0808">Transferase</keyword>
<dbReference type="InterPro" id="IPR029044">
    <property type="entry name" value="Nucleotide-diphossugar_trans"/>
</dbReference>
<dbReference type="PANTHER" id="PTHR32125">
    <property type="entry name" value="2-C-METHYL-D-ERYTHRITOL 4-PHOSPHATE CYTIDYLYLTRANSFERASE, CHLOROPLASTIC"/>
    <property type="match status" value="1"/>
</dbReference>